<dbReference type="EMBL" id="JH159154">
    <property type="protein sequence ID" value="EGZ17978.1"/>
    <property type="molecule type" value="Genomic_DNA"/>
</dbReference>
<accession>G4ZG74</accession>
<dbReference type="Proteomes" id="UP000002640">
    <property type="component" value="Unassembled WGS sequence"/>
</dbReference>
<keyword evidence="2" id="KW-1185">Reference proteome</keyword>
<reference evidence="1 2" key="1">
    <citation type="journal article" date="2006" name="Science">
        <title>Phytophthora genome sequences uncover evolutionary origins and mechanisms of pathogenesis.</title>
        <authorList>
            <person name="Tyler B.M."/>
            <person name="Tripathy S."/>
            <person name="Zhang X."/>
            <person name="Dehal P."/>
            <person name="Jiang R.H."/>
            <person name="Aerts A."/>
            <person name="Arredondo F.D."/>
            <person name="Baxter L."/>
            <person name="Bensasson D."/>
            <person name="Beynon J.L."/>
            <person name="Chapman J."/>
            <person name="Damasceno C.M."/>
            <person name="Dorrance A.E."/>
            <person name="Dou D."/>
            <person name="Dickerman A.W."/>
            <person name="Dubchak I.L."/>
            <person name="Garbelotto M."/>
            <person name="Gijzen M."/>
            <person name="Gordon S.G."/>
            <person name="Govers F."/>
            <person name="Grunwald N.J."/>
            <person name="Huang W."/>
            <person name="Ivors K.L."/>
            <person name="Jones R.W."/>
            <person name="Kamoun S."/>
            <person name="Krampis K."/>
            <person name="Lamour K.H."/>
            <person name="Lee M.K."/>
            <person name="McDonald W.H."/>
            <person name="Medina M."/>
            <person name="Meijer H.J."/>
            <person name="Nordberg E.K."/>
            <person name="Maclean D.J."/>
            <person name="Ospina-Giraldo M.D."/>
            <person name="Morris P.F."/>
            <person name="Phuntumart V."/>
            <person name="Putnam N.H."/>
            <person name="Rash S."/>
            <person name="Rose J.K."/>
            <person name="Sakihama Y."/>
            <person name="Salamov A.A."/>
            <person name="Savidor A."/>
            <person name="Scheuring C.F."/>
            <person name="Smith B.M."/>
            <person name="Sobral B.W."/>
            <person name="Terry A."/>
            <person name="Torto-Alalibo T.A."/>
            <person name="Win J."/>
            <person name="Xu Z."/>
            <person name="Zhang H."/>
            <person name="Grigoriev I.V."/>
            <person name="Rokhsar D.S."/>
            <person name="Boore J.L."/>
        </authorList>
    </citation>
    <scope>NUCLEOTIDE SEQUENCE [LARGE SCALE GENOMIC DNA]</scope>
    <source>
        <strain evidence="1 2">P6497</strain>
    </source>
</reference>
<feature type="non-terminal residue" evidence="1">
    <location>
        <position position="139"/>
    </location>
</feature>
<protein>
    <recommendedName>
        <fullName evidence="3">PX domain-containing protein</fullName>
    </recommendedName>
</protein>
<dbReference type="Gene3D" id="3.30.1520.10">
    <property type="entry name" value="Phox-like domain"/>
    <property type="match status" value="1"/>
</dbReference>
<dbReference type="GO" id="GO:0035091">
    <property type="term" value="F:phosphatidylinositol binding"/>
    <property type="evidence" value="ECO:0007669"/>
    <property type="project" value="InterPro"/>
</dbReference>
<organism evidence="1 2">
    <name type="scientific">Phytophthora sojae (strain P6497)</name>
    <name type="common">Soybean stem and root rot agent</name>
    <name type="synonym">Phytophthora megasperma f. sp. glycines</name>
    <dbReference type="NCBI Taxonomy" id="1094619"/>
    <lineage>
        <taxon>Eukaryota</taxon>
        <taxon>Sar</taxon>
        <taxon>Stramenopiles</taxon>
        <taxon>Oomycota</taxon>
        <taxon>Peronosporomycetes</taxon>
        <taxon>Peronosporales</taxon>
        <taxon>Peronosporaceae</taxon>
        <taxon>Phytophthora</taxon>
    </lineage>
</organism>
<dbReference type="KEGG" id="psoj:PHYSODRAFT_378896"/>
<evidence type="ECO:0008006" key="3">
    <source>
        <dbReference type="Google" id="ProtNLM"/>
    </source>
</evidence>
<dbReference type="GeneID" id="20650646"/>
<evidence type="ECO:0000313" key="1">
    <source>
        <dbReference type="EMBL" id="EGZ17978.1"/>
    </source>
</evidence>
<feature type="non-terminal residue" evidence="1">
    <location>
        <position position="1"/>
    </location>
</feature>
<evidence type="ECO:0000313" key="2">
    <source>
        <dbReference type="Proteomes" id="UP000002640"/>
    </source>
</evidence>
<dbReference type="RefSeq" id="XP_009527036.1">
    <property type="nucleotide sequence ID" value="XM_009528741.1"/>
</dbReference>
<dbReference type="InterPro" id="IPR036871">
    <property type="entry name" value="PX_dom_sf"/>
</dbReference>
<dbReference type="AlphaFoldDB" id="G4ZG74"/>
<name>G4ZG74_PHYSP</name>
<dbReference type="SMR" id="G4ZG74"/>
<sequence length="139" mass="15700">VPLSVAWLEQLAFSFSAQKVKRDVRYVLSAEHLPSGRRWAVVYSFDDCRTFQRRLARALSVGHRCDAPCPWLYSFVTSYFPKPRLFHSATSDRLVQKRCEALVAYVKTLQSSLLSRASHSCRVLTDAVADALLDFVCGG</sequence>
<gene>
    <name evidence="1" type="ORF">PHYSODRAFT_378896</name>
</gene>
<dbReference type="SUPFAM" id="SSF64268">
    <property type="entry name" value="PX domain"/>
    <property type="match status" value="1"/>
</dbReference>
<dbReference type="InParanoid" id="G4ZG74"/>
<proteinExistence type="predicted"/>